<evidence type="ECO:0000313" key="2">
    <source>
        <dbReference type="EMBL" id="SDW54036.1"/>
    </source>
</evidence>
<dbReference type="InterPro" id="IPR036291">
    <property type="entry name" value="NAD(P)-bd_dom_sf"/>
</dbReference>
<dbReference type="InterPro" id="IPR051606">
    <property type="entry name" value="Polyketide_Oxido-like"/>
</dbReference>
<dbReference type="GO" id="GO:0004074">
    <property type="term" value="F:biliverdin reductase [NAD(P)H] activity"/>
    <property type="evidence" value="ECO:0007669"/>
    <property type="project" value="TreeGrafter"/>
</dbReference>
<evidence type="ECO:0000259" key="1">
    <source>
        <dbReference type="Pfam" id="PF13460"/>
    </source>
</evidence>
<dbReference type="PANTHER" id="PTHR43355">
    <property type="entry name" value="FLAVIN REDUCTASE (NADPH)"/>
    <property type="match status" value="1"/>
</dbReference>
<dbReference type="AlphaFoldDB" id="A0A1H2UD49"/>
<dbReference type="Proteomes" id="UP000199488">
    <property type="component" value="Unassembled WGS sequence"/>
</dbReference>
<reference evidence="2 3" key="1">
    <citation type="submission" date="2016-10" db="EMBL/GenBank/DDBJ databases">
        <authorList>
            <person name="de Groot N.N."/>
        </authorList>
    </citation>
    <scope>NUCLEOTIDE SEQUENCE [LARGE SCALE GENOMIC DNA]</scope>
    <source>
        <strain evidence="2 3">DSM 23126</strain>
    </source>
</reference>
<dbReference type="EMBL" id="FNNC01000003">
    <property type="protein sequence ID" value="SDW54036.1"/>
    <property type="molecule type" value="Genomic_DNA"/>
</dbReference>
<dbReference type="RefSeq" id="WP_091613653.1">
    <property type="nucleotide sequence ID" value="NZ_FNNC01000003.1"/>
</dbReference>
<feature type="domain" description="NAD(P)-binding" evidence="1">
    <location>
        <begin position="7"/>
        <end position="198"/>
    </location>
</feature>
<accession>A0A1H2UD49</accession>
<name>A0A1H2UD49_9BACI</name>
<evidence type="ECO:0000313" key="3">
    <source>
        <dbReference type="Proteomes" id="UP000199488"/>
    </source>
</evidence>
<dbReference type="PANTHER" id="PTHR43355:SF2">
    <property type="entry name" value="FLAVIN REDUCTASE (NADPH)"/>
    <property type="match status" value="1"/>
</dbReference>
<dbReference type="STRING" id="1122204.SAMN05421781_1668"/>
<dbReference type="Gene3D" id="3.40.50.720">
    <property type="entry name" value="NAD(P)-binding Rossmann-like Domain"/>
    <property type="match status" value="1"/>
</dbReference>
<proteinExistence type="predicted"/>
<dbReference type="SUPFAM" id="SSF51735">
    <property type="entry name" value="NAD(P)-binding Rossmann-fold domains"/>
    <property type="match status" value="1"/>
</dbReference>
<sequence>MKIVVFGATGNTGKRFVRKALKEGSEVVVYARQPEKLLIDNENLTVHEGKITNYQNVYDSLKGADAVISLLGRKEAAKGTPLSTGMSHIVNAMQERGISRLVAVTSSDVKTPQDGTSKRFSLLTTGWKVAKFKGSNENANAADIIRQSNLDWTLVRVPVLSDKPSGENAPTVGYPGRHDLKNKLYRQTLVDFLYEQLETSDFSREAPVLSN</sequence>
<dbReference type="Pfam" id="PF13460">
    <property type="entry name" value="NAD_binding_10"/>
    <property type="match status" value="1"/>
</dbReference>
<protein>
    <submittedName>
        <fullName evidence="2">Putative NADH-flavin reductase</fullName>
    </submittedName>
</protein>
<dbReference type="OrthoDB" id="9785372at2"/>
<organism evidence="2 3">
    <name type="scientific">Marinococcus luteus</name>
    <dbReference type="NCBI Taxonomy" id="1122204"/>
    <lineage>
        <taxon>Bacteria</taxon>
        <taxon>Bacillati</taxon>
        <taxon>Bacillota</taxon>
        <taxon>Bacilli</taxon>
        <taxon>Bacillales</taxon>
        <taxon>Bacillaceae</taxon>
        <taxon>Marinococcus</taxon>
    </lineage>
</organism>
<gene>
    <name evidence="2" type="ORF">SAMN05421781_1668</name>
</gene>
<dbReference type="GO" id="GO:0042602">
    <property type="term" value="F:riboflavin reductase (NADPH) activity"/>
    <property type="evidence" value="ECO:0007669"/>
    <property type="project" value="TreeGrafter"/>
</dbReference>
<dbReference type="InterPro" id="IPR016040">
    <property type="entry name" value="NAD(P)-bd_dom"/>
</dbReference>
<keyword evidence="3" id="KW-1185">Reference proteome</keyword>